<dbReference type="PANTHER" id="PTHR43280:SF2">
    <property type="entry name" value="HTH-TYPE TRANSCRIPTIONAL REGULATOR EXSA"/>
    <property type="match status" value="1"/>
</dbReference>
<dbReference type="SMART" id="SM00342">
    <property type="entry name" value="HTH_ARAC"/>
    <property type="match status" value="1"/>
</dbReference>
<proteinExistence type="predicted"/>
<dbReference type="PROSITE" id="PS50110">
    <property type="entry name" value="RESPONSE_REGULATORY"/>
    <property type="match status" value="1"/>
</dbReference>
<evidence type="ECO:0000256" key="1">
    <source>
        <dbReference type="ARBA" id="ARBA00018672"/>
    </source>
</evidence>
<name>A0A9D1IWW7_9FIRM</name>
<evidence type="ECO:0000256" key="7">
    <source>
        <dbReference type="SAM" id="MobiDB-lite"/>
    </source>
</evidence>
<dbReference type="AlphaFoldDB" id="A0A9D1IWW7"/>
<dbReference type="PROSITE" id="PS00041">
    <property type="entry name" value="HTH_ARAC_FAMILY_1"/>
    <property type="match status" value="1"/>
</dbReference>
<dbReference type="InterPro" id="IPR009057">
    <property type="entry name" value="Homeodomain-like_sf"/>
</dbReference>
<sequence>MVDENADRLEEAKMLLDWSNYGISSIITAGSYVEAVDKAMDLTPHIALVSLHLGKYEGYELAAHMRSIGLSTIFCILAEENDPELIRASMRCGVQDYLLYPLHAEEMQHFLARTLAHHLDGTQPEIGEAKKRLDPVLGVEYTDLSKITNKIILLVRSNFRAPQTLTAIAAELNMSAKYIGRVFIKDTGLKFSEYLMSYRMLEARKLIVSTQEKISVIANMVGYVHLNNFYTHFKTYFGVSPSALRNNTPTHAPDGSVSALGGSHEKSL</sequence>
<evidence type="ECO:0000256" key="4">
    <source>
        <dbReference type="ARBA" id="ARBA00023163"/>
    </source>
</evidence>
<reference evidence="10" key="2">
    <citation type="journal article" date="2021" name="PeerJ">
        <title>Extensive microbial diversity within the chicken gut microbiome revealed by metagenomics and culture.</title>
        <authorList>
            <person name="Gilroy R."/>
            <person name="Ravi A."/>
            <person name="Getino M."/>
            <person name="Pursley I."/>
            <person name="Horton D.L."/>
            <person name="Alikhan N.F."/>
            <person name="Baker D."/>
            <person name="Gharbi K."/>
            <person name="Hall N."/>
            <person name="Watson M."/>
            <person name="Adriaenssens E.M."/>
            <person name="Foster-Nyarko E."/>
            <person name="Jarju S."/>
            <person name="Secka A."/>
            <person name="Antonio M."/>
            <person name="Oren A."/>
            <person name="Chaudhuri R.R."/>
            <person name="La Ragione R."/>
            <person name="Hildebrand F."/>
            <person name="Pallen M.J."/>
        </authorList>
    </citation>
    <scope>NUCLEOTIDE SEQUENCE</scope>
    <source>
        <strain evidence="10">ChiBcec15-4380</strain>
    </source>
</reference>
<dbReference type="GO" id="GO:0043565">
    <property type="term" value="F:sequence-specific DNA binding"/>
    <property type="evidence" value="ECO:0007669"/>
    <property type="project" value="InterPro"/>
</dbReference>
<evidence type="ECO:0000256" key="2">
    <source>
        <dbReference type="ARBA" id="ARBA00023015"/>
    </source>
</evidence>
<keyword evidence="2" id="KW-0805">Transcription regulation</keyword>
<dbReference type="Proteomes" id="UP000824239">
    <property type="component" value="Unassembled WGS sequence"/>
</dbReference>
<feature type="domain" description="Response regulatory" evidence="9">
    <location>
        <begin position="1"/>
        <end position="115"/>
    </location>
</feature>
<dbReference type="Gene3D" id="1.10.10.60">
    <property type="entry name" value="Homeodomain-like"/>
    <property type="match status" value="2"/>
</dbReference>
<dbReference type="SUPFAM" id="SSF46689">
    <property type="entry name" value="Homeodomain-like"/>
    <property type="match status" value="1"/>
</dbReference>
<gene>
    <name evidence="10" type="ORF">IAA53_04005</name>
</gene>
<dbReference type="Gene3D" id="3.40.50.2300">
    <property type="match status" value="1"/>
</dbReference>
<dbReference type="GO" id="GO:0000160">
    <property type="term" value="P:phosphorelay signal transduction system"/>
    <property type="evidence" value="ECO:0007669"/>
    <property type="project" value="InterPro"/>
</dbReference>
<evidence type="ECO:0000256" key="3">
    <source>
        <dbReference type="ARBA" id="ARBA00023125"/>
    </source>
</evidence>
<dbReference type="PANTHER" id="PTHR43280">
    <property type="entry name" value="ARAC-FAMILY TRANSCRIPTIONAL REGULATOR"/>
    <property type="match status" value="1"/>
</dbReference>
<dbReference type="InterPro" id="IPR011006">
    <property type="entry name" value="CheY-like_superfamily"/>
</dbReference>
<dbReference type="Pfam" id="PF12833">
    <property type="entry name" value="HTH_18"/>
    <property type="match status" value="1"/>
</dbReference>
<dbReference type="InterPro" id="IPR001789">
    <property type="entry name" value="Sig_transdc_resp-reg_receiver"/>
</dbReference>
<protein>
    <recommendedName>
        <fullName evidence="1">Stage 0 sporulation protein A homolog</fullName>
    </recommendedName>
</protein>
<accession>A0A9D1IWW7</accession>
<dbReference type="InterPro" id="IPR018062">
    <property type="entry name" value="HTH_AraC-typ_CS"/>
</dbReference>
<dbReference type="Pfam" id="PF00072">
    <property type="entry name" value="Response_reg"/>
    <property type="match status" value="1"/>
</dbReference>
<evidence type="ECO:0000313" key="11">
    <source>
        <dbReference type="Proteomes" id="UP000824239"/>
    </source>
</evidence>
<dbReference type="InterPro" id="IPR018060">
    <property type="entry name" value="HTH_AraC"/>
</dbReference>
<keyword evidence="3" id="KW-0238">DNA-binding</keyword>
<dbReference type="SUPFAM" id="SSF52172">
    <property type="entry name" value="CheY-like"/>
    <property type="match status" value="1"/>
</dbReference>
<evidence type="ECO:0000259" key="8">
    <source>
        <dbReference type="PROSITE" id="PS01124"/>
    </source>
</evidence>
<evidence type="ECO:0000256" key="6">
    <source>
        <dbReference type="PROSITE-ProRule" id="PRU00169"/>
    </source>
</evidence>
<dbReference type="CDD" id="cd00156">
    <property type="entry name" value="REC"/>
    <property type="match status" value="1"/>
</dbReference>
<dbReference type="GO" id="GO:0003700">
    <property type="term" value="F:DNA-binding transcription factor activity"/>
    <property type="evidence" value="ECO:0007669"/>
    <property type="project" value="InterPro"/>
</dbReference>
<comment type="caution">
    <text evidence="10">The sequence shown here is derived from an EMBL/GenBank/DDBJ whole genome shotgun (WGS) entry which is preliminary data.</text>
</comment>
<feature type="region of interest" description="Disordered" evidence="7">
    <location>
        <begin position="248"/>
        <end position="268"/>
    </location>
</feature>
<evidence type="ECO:0000313" key="10">
    <source>
        <dbReference type="EMBL" id="HIR50439.1"/>
    </source>
</evidence>
<evidence type="ECO:0000256" key="5">
    <source>
        <dbReference type="ARBA" id="ARBA00024867"/>
    </source>
</evidence>
<keyword evidence="4" id="KW-0804">Transcription</keyword>
<reference evidence="10" key="1">
    <citation type="submission" date="2020-10" db="EMBL/GenBank/DDBJ databases">
        <authorList>
            <person name="Gilroy R."/>
        </authorList>
    </citation>
    <scope>NUCLEOTIDE SEQUENCE</scope>
    <source>
        <strain evidence="10">ChiBcec15-4380</strain>
    </source>
</reference>
<dbReference type="PROSITE" id="PS01124">
    <property type="entry name" value="HTH_ARAC_FAMILY_2"/>
    <property type="match status" value="1"/>
</dbReference>
<dbReference type="EMBL" id="DVHE01000032">
    <property type="protein sequence ID" value="HIR50439.1"/>
    <property type="molecule type" value="Genomic_DNA"/>
</dbReference>
<comment type="function">
    <text evidence="5">May play the central regulatory role in sporulation. It may be an element of the effector pathway responsible for the activation of sporulation genes in response to nutritional stress. Spo0A may act in concert with spo0H (a sigma factor) to control the expression of some genes that are critical to the sporulation process.</text>
</comment>
<organism evidence="10 11">
    <name type="scientific">Candidatus Avoscillospira avicola</name>
    <dbReference type="NCBI Taxonomy" id="2840706"/>
    <lineage>
        <taxon>Bacteria</taxon>
        <taxon>Bacillati</taxon>
        <taxon>Bacillota</taxon>
        <taxon>Clostridia</taxon>
        <taxon>Eubacteriales</taxon>
        <taxon>Oscillospiraceae</taxon>
        <taxon>Oscillospiraceae incertae sedis</taxon>
        <taxon>Candidatus Avoscillospira</taxon>
    </lineage>
</organism>
<evidence type="ECO:0000259" key="9">
    <source>
        <dbReference type="PROSITE" id="PS50110"/>
    </source>
</evidence>
<comment type="caution">
    <text evidence="6">Lacks conserved residue(s) required for the propagation of feature annotation.</text>
</comment>
<feature type="domain" description="HTH araC/xylS-type" evidence="8">
    <location>
        <begin position="149"/>
        <end position="247"/>
    </location>
</feature>